<dbReference type="PANTHER" id="PTHR43295:SF9">
    <property type="entry name" value="BIOSYNTHETIC ARGININE DECARBOXYLASE"/>
    <property type="match status" value="1"/>
</dbReference>
<evidence type="ECO:0000256" key="5">
    <source>
        <dbReference type="ARBA" id="ARBA00012426"/>
    </source>
</evidence>
<evidence type="ECO:0000256" key="1">
    <source>
        <dbReference type="ARBA" id="ARBA00001933"/>
    </source>
</evidence>
<gene>
    <name evidence="17" type="primary">speA</name>
    <name evidence="17" type="ORF">WG929_04665</name>
</gene>
<dbReference type="RefSeq" id="WP_416205095.1">
    <property type="nucleotide sequence ID" value="NZ_JBBKTX010000004.1"/>
</dbReference>
<evidence type="ECO:0000256" key="12">
    <source>
        <dbReference type="ARBA" id="ARBA00023239"/>
    </source>
</evidence>
<comment type="cofactor">
    <cofactor evidence="2">
        <name>Mg(2+)</name>
        <dbReference type="ChEBI" id="CHEBI:18420"/>
    </cofactor>
</comment>
<evidence type="ECO:0000259" key="16">
    <source>
        <dbReference type="Pfam" id="PF17944"/>
    </source>
</evidence>
<dbReference type="Pfam" id="PF02784">
    <property type="entry name" value="Orn_Arg_deC_N"/>
    <property type="match status" value="1"/>
</dbReference>
<dbReference type="InterPro" id="IPR000183">
    <property type="entry name" value="Orn/DAP/Arg_de-COase"/>
</dbReference>
<dbReference type="Proteomes" id="UP001620597">
    <property type="component" value="Unassembled WGS sequence"/>
</dbReference>
<evidence type="ECO:0000256" key="6">
    <source>
        <dbReference type="ARBA" id="ARBA00022723"/>
    </source>
</evidence>
<dbReference type="InterPro" id="IPR022644">
    <property type="entry name" value="De-COase2_N"/>
</dbReference>
<dbReference type="Gene3D" id="3.20.20.10">
    <property type="entry name" value="Alanine racemase"/>
    <property type="match status" value="1"/>
</dbReference>
<dbReference type="Pfam" id="PF17810">
    <property type="entry name" value="Arg_decarb_HB"/>
    <property type="match status" value="1"/>
</dbReference>
<evidence type="ECO:0000313" key="18">
    <source>
        <dbReference type="Proteomes" id="UP001620597"/>
    </source>
</evidence>
<dbReference type="NCBIfam" id="TIGR01273">
    <property type="entry name" value="speA"/>
    <property type="match status" value="1"/>
</dbReference>
<dbReference type="InterPro" id="IPR040634">
    <property type="entry name" value="Arg_decarb_HB"/>
</dbReference>
<feature type="domain" description="Orn/DAP/Arg decarboxylase 2 N-terminal" evidence="14">
    <location>
        <begin position="74"/>
        <end position="345"/>
    </location>
</feature>
<dbReference type="InterPro" id="IPR029066">
    <property type="entry name" value="PLP-binding_barrel"/>
</dbReference>
<reference evidence="17 18" key="1">
    <citation type="submission" date="2024-03" db="EMBL/GenBank/DDBJ databases">
        <title>High-quality draft genome sequence of Oceanobacter sp. wDCs-4.</title>
        <authorList>
            <person name="Dong C."/>
        </authorList>
    </citation>
    <scope>NUCLEOTIDE SEQUENCE [LARGE SCALE GENOMIC DNA]</scope>
    <source>
        <strain evidence="18">wDCs-4</strain>
    </source>
</reference>
<keyword evidence="7" id="KW-0210">Decarboxylase</keyword>
<dbReference type="PIRSF" id="PIRSF001336">
    <property type="entry name" value="Arg_decrbxlase"/>
    <property type="match status" value="1"/>
</dbReference>
<keyword evidence="9" id="KW-0663">Pyridoxal phosphate</keyword>
<comment type="similarity">
    <text evidence="4">Belongs to the Orn/Lys/Arg decarboxylase class-II family. SpeA subfamily.</text>
</comment>
<evidence type="ECO:0000256" key="10">
    <source>
        <dbReference type="ARBA" id="ARBA00023066"/>
    </source>
</evidence>
<dbReference type="PRINTS" id="PR01179">
    <property type="entry name" value="ODADCRBXLASE"/>
</dbReference>
<keyword evidence="12 17" id="KW-0456">Lyase</keyword>
<evidence type="ECO:0000256" key="7">
    <source>
        <dbReference type="ARBA" id="ARBA00022793"/>
    </source>
</evidence>
<evidence type="ECO:0000256" key="11">
    <source>
        <dbReference type="ARBA" id="ARBA00023115"/>
    </source>
</evidence>
<dbReference type="Gene3D" id="1.20.58.930">
    <property type="match status" value="1"/>
</dbReference>
<evidence type="ECO:0000256" key="4">
    <source>
        <dbReference type="ARBA" id="ARBA00008357"/>
    </source>
</evidence>
<keyword evidence="10" id="KW-0745">Spermidine biosynthesis</keyword>
<proteinExistence type="inferred from homology"/>
<accession>A0ABW8NFH0</accession>
<evidence type="ECO:0000259" key="14">
    <source>
        <dbReference type="Pfam" id="PF02784"/>
    </source>
</evidence>
<keyword evidence="8" id="KW-0460">Magnesium</keyword>
<evidence type="ECO:0000259" key="15">
    <source>
        <dbReference type="Pfam" id="PF17810"/>
    </source>
</evidence>
<comment type="function">
    <text evidence="3">Catalyzes the biosynthesis of agmatine from arginine.</text>
</comment>
<dbReference type="NCBIfam" id="NF003763">
    <property type="entry name" value="PRK05354.1"/>
    <property type="match status" value="1"/>
</dbReference>
<dbReference type="Pfam" id="PF17944">
    <property type="entry name" value="Arg_decarbox_C"/>
    <property type="match status" value="1"/>
</dbReference>
<evidence type="ECO:0000313" key="17">
    <source>
        <dbReference type="EMBL" id="MFK4751700.1"/>
    </source>
</evidence>
<dbReference type="GO" id="GO:0008792">
    <property type="term" value="F:arginine decarboxylase activity"/>
    <property type="evidence" value="ECO:0007669"/>
    <property type="project" value="UniProtKB-EC"/>
</dbReference>
<keyword evidence="18" id="KW-1185">Reference proteome</keyword>
<dbReference type="SUPFAM" id="SSF50621">
    <property type="entry name" value="Alanine racemase C-terminal domain-like"/>
    <property type="match status" value="1"/>
</dbReference>
<comment type="cofactor">
    <cofactor evidence="1">
        <name>pyridoxal 5'-phosphate</name>
        <dbReference type="ChEBI" id="CHEBI:597326"/>
    </cofactor>
</comment>
<dbReference type="PANTHER" id="PTHR43295">
    <property type="entry name" value="ARGININE DECARBOXYLASE"/>
    <property type="match status" value="1"/>
</dbReference>
<dbReference type="InterPro" id="IPR009006">
    <property type="entry name" value="Ala_racemase/Decarboxylase_C"/>
</dbReference>
<dbReference type="CDD" id="cd06830">
    <property type="entry name" value="PLPDE_III_ADC"/>
    <property type="match status" value="1"/>
</dbReference>
<evidence type="ECO:0000256" key="9">
    <source>
        <dbReference type="ARBA" id="ARBA00022898"/>
    </source>
</evidence>
<dbReference type="Gene3D" id="1.10.287.3440">
    <property type="match status" value="1"/>
</dbReference>
<dbReference type="InterPro" id="IPR002985">
    <property type="entry name" value="Arg_decrbxlase"/>
</dbReference>
<dbReference type="EMBL" id="JBBKTX010000004">
    <property type="protein sequence ID" value="MFK4751700.1"/>
    <property type="molecule type" value="Genomic_DNA"/>
</dbReference>
<protein>
    <recommendedName>
        <fullName evidence="5 13">Arginine decarboxylase</fullName>
        <ecNumber evidence="5 13">4.1.1.19</ecNumber>
    </recommendedName>
</protein>
<comment type="caution">
    <text evidence="17">The sequence shown here is derived from an EMBL/GenBank/DDBJ whole genome shotgun (WGS) entry which is preliminary data.</text>
</comment>
<evidence type="ECO:0000256" key="3">
    <source>
        <dbReference type="ARBA" id="ARBA00002257"/>
    </source>
</evidence>
<sequence length="632" mass="70567">MTTAKPAHAEDVYNLPYWSEGYTRINDQGNLSVHPDASPTAGVDLKELADLVRQEGLRLPVLLRFPGILHHRVGSLVSAFEQARQEFDYQGGFTPVYPIKVNQQQPVVAQIVAGQRLAGIERIGLEAGSKPELIAVLAQTRDIKATIICNGYKDAHFVRLALMAEKMGHHVFLVIEKLSELPMILREAERVGVKPRLGVRARLSTIGKGNWQNTGGEKSKFGLSALQILQVVELLRQQGQLDTLQLLHFHLGSQLANIHDIHTGLRECSRIFAELVKLEVPVQWLDVGGGLGVDYEGTRSRSYCSMNYSMQEYARKVVEAMKDICAEIGAEEPHIITESGRAMTAHHAVLLTEIIDHERPLDGELEPMKEDDPVCLKGLYRAYELLLESRSSGLVELYHDVQHWVAEAHASFSLGLLSLVQRASVEMLYARTCQLLVEKLNPGNRAHRPLLDELQEKLADKVFVNFSLFQSLPDIWGIEQIFPILPVCGLDQPMAYRGVLQDITCDSDGRIDNYVENDGLGTSLPLPSVNRGDMLAFFMVGAYQEILGDLHNLFGDTDSVDVVLDEDGKPALHNPVWGDHIAKVLGYVNFNADDIRHRLISQVEQSSLDDSDKAMFQRELSESMQAYTYLQL</sequence>
<dbReference type="EC" id="4.1.1.19" evidence="5 13"/>
<keyword evidence="6" id="KW-0479">Metal-binding</keyword>
<dbReference type="Gene3D" id="2.40.37.10">
    <property type="entry name" value="Lyase, Ornithine Decarboxylase, Chain A, domain 1"/>
    <property type="match status" value="1"/>
</dbReference>
<feature type="domain" description="Arginine decarboxylase C-terminal helical" evidence="16">
    <location>
        <begin position="581"/>
        <end position="630"/>
    </location>
</feature>
<evidence type="ECO:0000256" key="8">
    <source>
        <dbReference type="ARBA" id="ARBA00022842"/>
    </source>
</evidence>
<dbReference type="InterPro" id="IPR041128">
    <property type="entry name" value="Arg_decarbox_C"/>
</dbReference>
<organism evidence="17 18">
    <name type="scientific">Oceanobacter antarcticus</name>
    <dbReference type="NCBI Taxonomy" id="3133425"/>
    <lineage>
        <taxon>Bacteria</taxon>
        <taxon>Pseudomonadati</taxon>
        <taxon>Pseudomonadota</taxon>
        <taxon>Gammaproteobacteria</taxon>
        <taxon>Oceanospirillales</taxon>
        <taxon>Oceanospirillaceae</taxon>
        <taxon>Oceanobacter</taxon>
    </lineage>
</organism>
<keyword evidence="11" id="KW-0620">Polyamine biosynthesis</keyword>
<feature type="domain" description="Arginine decarboxylase helical bundle" evidence="15">
    <location>
        <begin position="369"/>
        <end position="455"/>
    </location>
</feature>
<dbReference type="PRINTS" id="PR01180">
    <property type="entry name" value="ARGDCRBXLASE"/>
</dbReference>
<dbReference type="SUPFAM" id="SSF51419">
    <property type="entry name" value="PLP-binding barrel"/>
    <property type="match status" value="1"/>
</dbReference>
<name>A0ABW8NFH0_9GAMM</name>
<evidence type="ECO:0000256" key="13">
    <source>
        <dbReference type="NCBIfam" id="TIGR01273"/>
    </source>
</evidence>
<evidence type="ECO:0000256" key="2">
    <source>
        <dbReference type="ARBA" id="ARBA00001946"/>
    </source>
</evidence>